<dbReference type="Proteomes" id="UP000305511">
    <property type="component" value="Unassembled WGS sequence"/>
</dbReference>
<evidence type="ECO:0000313" key="2">
    <source>
        <dbReference type="EMBL" id="TKK86700.1"/>
    </source>
</evidence>
<dbReference type="Pfam" id="PF10668">
    <property type="entry name" value="Phage_terminase"/>
    <property type="match status" value="1"/>
</dbReference>
<feature type="compositionally biased region" description="Polar residues" evidence="1">
    <location>
        <begin position="72"/>
        <end position="85"/>
    </location>
</feature>
<protein>
    <submittedName>
        <fullName evidence="2">Small subunit of terminase</fullName>
    </submittedName>
</protein>
<dbReference type="NCBIfam" id="NF040601">
    <property type="entry name" value="TerS_not_xtmA"/>
    <property type="match status" value="1"/>
</dbReference>
<dbReference type="EMBL" id="SIYF01000165">
    <property type="protein sequence ID" value="TKK86700.1"/>
    <property type="molecule type" value="Genomic_DNA"/>
</dbReference>
<organism evidence="2 3">
    <name type="scientific">Enterococcus faecalis</name>
    <name type="common">Streptococcus faecalis</name>
    <dbReference type="NCBI Taxonomy" id="1351"/>
    <lineage>
        <taxon>Bacteria</taxon>
        <taxon>Bacillati</taxon>
        <taxon>Bacillota</taxon>
        <taxon>Bacilli</taxon>
        <taxon>Lactobacillales</taxon>
        <taxon>Enterococcaceae</taxon>
        <taxon>Enterococcus</taxon>
    </lineage>
</organism>
<gene>
    <name evidence="2" type="ORF">EY666_07740</name>
</gene>
<dbReference type="InterPro" id="IPR018925">
    <property type="entry name" value="XtmA-like_N"/>
</dbReference>
<dbReference type="AlphaFoldDB" id="A0A4U4HG99"/>
<accession>A0A4U4HG99</accession>
<name>A0A4U4HG99_ENTFL</name>
<dbReference type="GeneID" id="60893335"/>
<comment type="caution">
    <text evidence="2">The sequence shown here is derived from an EMBL/GenBank/DDBJ whole genome shotgun (WGS) entry which is preliminary data.</text>
</comment>
<proteinExistence type="predicted"/>
<evidence type="ECO:0000313" key="3">
    <source>
        <dbReference type="Proteomes" id="UP000305511"/>
    </source>
</evidence>
<dbReference type="RefSeq" id="WP_002366360.1">
    <property type="nucleotide sequence ID" value="NZ_CABGSY010000002.1"/>
</dbReference>
<sequence>MARKRDPRRDQAKEIWLRSNGKKILKDLANELNVSDSQIRKWKSIDKWSAELKGNVTNAKGNVTNRGGAPFGNQNAVGNKGNSRASPPLGNKNAIKTGEYETIFADMLSDEEKDIYSNLNDDPFFILNDEIRLLKVRQFRMMKRIKEAEKGLNDEEVERLQQLRKIKTPVEKDGRKLEIKREVMQDVQVTRKTFRKLDDILAIEDALTRVSNQLTKSIKQLNELSLSQDKKVMLNRQNEKLAAEIRRLKIQNGDDIPEVEDDGFIAAINNIVNDNEVWNDDNIET</sequence>
<evidence type="ECO:0000256" key="1">
    <source>
        <dbReference type="SAM" id="MobiDB-lite"/>
    </source>
</evidence>
<feature type="region of interest" description="Disordered" evidence="1">
    <location>
        <begin position="60"/>
        <end position="92"/>
    </location>
</feature>
<reference evidence="2 3" key="1">
    <citation type="submission" date="2019-02" db="EMBL/GenBank/DDBJ databases">
        <title>Bacteria dissemination in different level of health care in South Africa: the effectiveness of infections prevention and control.</title>
        <authorList>
            <person name="Shobo C."/>
            <person name="Amoako D.G."/>
            <person name="Allam M."/>
            <person name="Ismail A."/>
            <person name="Bester L.A."/>
            <person name="Essack S.Y."/>
        </authorList>
    </citation>
    <scope>NUCLEOTIDE SEQUENCE [LARGE SCALE GENOMIC DNA]</scope>
    <source>
        <strain evidence="2 3">2SIL2</strain>
    </source>
</reference>